<accession>A0AAD7FF79</accession>
<reference evidence="3" key="1">
    <citation type="submission" date="2023-03" db="EMBL/GenBank/DDBJ databases">
        <title>Massive genome expansion in bonnet fungi (Mycena s.s.) driven by repeated elements and novel gene families across ecological guilds.</title>
        <authorList>
            <consortium name="Lawrence Berkeley National Laboratory"/>
            <person name="Harder C.B."/>
            <person name="Miyauchi S."/>
            <person name="Viragh M."/>
            <person name="Kuo A."/>
            <person name="Thoen E."/>
            <person name="Andreopoulos B."/>
            <person name="Lu D."/>
            <person name="Skrede I."/>
            <person name="Drula E."/>
            <person name="Henrissat B."/>
            <person name="Morin E."/>
            <person name="Kohler A."/>
            <person name="Barry K."/>
            <person name="LaButti K."/>
            <person name="Morin E."/>
            <person name="Salamov A."/>
            <person name="Lipzen A."/>
            <person name="Mereny Z."/>
            <person name="Hegedus B."/>
            <person name="Baldrian P."/>
            <person name="Stursova M."/>
            <person name="Weitz H."/>
            <person name="Taylor A."/>
            <person name="Grigoriev I.V."/>
            <person name="Nagy L.G."/>
            <person name="Martin F."/>
            <person name="Kauserud H."/>
        </authorList>
    </citation>
    <scope>NUCLEOTIDE SEQUENCE</scope>
    <source>
        <strain evidence="3">9284</strain>
    </source>
</reference>
<evidence type="ECO:0000313" key="3">
    <source>
        <dbReference type="EMBL" id="KAJ7620464.1"/>
    </source>
</evidence>
<feature type="region of interest" description="Disordered" evidence="1">
    <location>
        <begin position="73"/>
        <end position="180"/>
    </location>
</feature>
<keyword evidence="4" id="KW-1185">Reference proteome</keyword>
<evidence type="ECO:0000256" key="1">
    <source>
        <dbReference type="SAM" id="MobiDB-lite"/>
    </source>
</evidence>
<evidence type="ECO:0000313" key="4">
    <source>
        <dbReference type="Proteomes" id="UP001221142"/>
    </source>
</evidence>
<feature type="compositionally biased region" description="Low complexity" evidence="1">
    <location>
        <begin position="137"/>
        <end position="160"/>
    </location>
</feature>
<organism evidence="3 4">
    <name type="scientific">Roridomyces roridus</name>
    <dbReference type="NCBI Taxonomy" id="1738132"/>
    <lineage>
        <taxon>Eukaryota</taxon>
        <taxon>Fungi</taxon>
        <taxon>Dikarya</taxon>
        <taxon>Basidiomycota</taxon>
        <taxon>Agaricomycotina</taxon>
        <taxon>Agaricomycetes</taxon>
        <taxon>Agaricomycetidae</taxon>
        <taxon>Agaricales</taxon>
        <taxon>Marasmiineae</taxon>
        <taxon>Mycenaceae</taxon>
        <taxon>Roridomyces</taxon>
    </lineage>
</organism>
<keyword evidence="2" id="KW-0732">Signal</keyword>
<dbReference type="Proteomes" id="UP001221142">
    <property type="component" value="Unassembled WGS sequence"/>
</dbReference>
<name>A0AAD7FF79_9AGAR</name>
<dbReference type="EMBL" id="JARKIF010000017">
    <property type="protein sequence ID" value="KAJ7620464.1"/>
    <property type="molecule type" value="Genomic_DNA"/>
</dbReference>
<feature type="compositionally biased region" description="Polar residues" evidence="1">
    <location>
        <begin position="119"/>
        <end position="133"/>
    </location>
</feature>
<feature type="signal peptide" evidence="2">
    <location>
        <begin position="1"/>
        <end position="32"/>
    </location>
</feature>
<proteinExistence type="predicted"/>
<dbReference type="AlphaFoldDB" id="A0AAD7FF79"/>
<evidence type="ECO:0000256" key="2">
    <source>
        <dbReference type="SAM" id="SignalP"/>
    </source>
</evidence>
<protein>
    <submittedName>
        <fullName evidence="3">Uncharacterized protein</fullName>
    </submittedName>
</protein>
<comment type="caution">
    <text evidence="3">The sequence shown here is derived from an EMBL/GenBank/DDBJ whole genome shotgun (WGS) entry which is preliminary data.</text>
</comment>
<feature type="chain" id="PRO_5042189568" evidence="2">
    <location>
        <begin position="33"/>
        <end position="205"/>
    </location>
</feature>
<sequence>MAPILPCQILFTSAMKPSLTLLFLSLITMTLAAVREPSPPSEKATSRLSQIVPPISVLSRSVTFLPAPSISVNGTSRTSHGIPHPVSASSLRISSSTESAHTTGTTSSTSSASIPIVVTTHNVSESVTASSDGSALPSNTSSAPGPSSPSVTAPPSSTSTILTTASDLGGSPAPSNPPNSARVLSMDAKLAVGGIGAVALAVMLV</sequence>
<feature type="compositionally biased region" description="Low complexity" evidence="1">
    <location>
        <begin position="94"/>
        <end position="113"/>
    </location>
</feature>
<gene>
    <name evidence="3" type="ORF">FB45DRAFT_151012</name>
</gene>